<dbReference type="GO" id="GO:0000976">
    <property type="term" value="F:transcription cis-regulatory region binding"/>
    <property type="evidence" value="ECO:0007669"/>
    <property type="project" value="TreeGrafter"/>
</dbReference>
<accession>A0A3D9Q3Y4</accession>
<name>A0A3D9Q3Y4_9BACL</name>
<keyword evidence="6" id="KW-1185">Reference proteome</keyword>
<dbReference type="GO" id="GO:0003700">
    <property type="term" value="F:DNA-binding transcription factor activity"/>
    <property type="evidence" value="ECO:0007669"/>
    <property type="project" value="TreeGrafter"/>
</dbReference>
<evidence type="ECO:0000256" key="3">
    <source>
        <dbReference type="ARBA" id="ARBA00023163"/>
    </source>
</evidence>
<dbReference type="Proteomes" id="UP000256304">
    <property type="component" value="Unassembled WGS sequence"/>
</dbReference>
<keyword evidence="1" id="KW-0805">Transcription regulation</keyword>
<dbReference type="Pfam" id="PF13377">
    <property type="entry name" value="Peripla_BP_3"/>
    <property type="match status" value="1"/>
</dbReference>
<dbReference type="SUPFAM" id="SSF53822">
    <property type="entry name" value="Periplasmic binding protein-like I"/>
    <property type="match status" value="1"/>
</dbReference>
<evidence type="ECO:0000256" key="1">
    <source>
        <dbReference type="ARBA" id="ARBA00023015"/>
    </source>
</evidence>
<organism evidence="5 6">
    <name type="scientific">Paenibacillus taihuensis</name>
    <dbReference type="NCBI Taxonomy" id="1156355"/>
    <lineage>
        <taxon>Bacteria</taxon>
        <taxon>Bacillati</taxon>
        <taxon>Bacillota</taxon>
        <taxon>Bacilli</taxon>
        <taxon>Bacillales</taxon>
        <taxon>Paenibacillaceae</taxon>
        <taxon>Paenibacillus</taxon>
    </lineage>
</organism>
<evidence type="ECO:0000259" key="4">
    <source>
        <dbReference type="Pfam" id="PF13377"/>
    </source>
</evidence>
<dbReference type="InterPro" id="IPR046335">
    <property type="entry name" value="LacI/GalR-like_sensor"/>
</dbReference>
<feature type="domain" description="Transcriptional regulator LacI/GalR-like sensor" evidence="4">
    <location>
        <begin position="15"/>
        <end position="100"/>
    </location>
</feature>
<dbReference type="PANTHER" id="PTHR30146:SF109">
    <property type="entry name" value="HTH-TYPE TRANSCRIPTIONAL REGULATOR GALS"/>
    <property type="match status" value="1"/>
</dbReference>
<dbReference type="PANTHER" id="PTHR30146">
    <property type="entry name" value="LACI-RELATED TRANSCRIPTIONAL REPRESSOR"/>
    <property type="match status" value="1"/>
</dbReference>
<dbReference type="InterPro" id="IPR028082">
    <property type="entry name" value="Peripla_BP_I"/>
</dbReference>
<evidence type="ECO:0000313" key="6">
    <source>
        <dbReference type="Proteomes" id="UP000256304"/>
    </source>
</evidence>
<dbReference type="EMBL" id="QTTN01000068">
    <property type="protein sequence ID" value="REE55443.1"/>
    <property type="molecule type" value="Genomic_DNA"/>
</dbReference>
<reference evidence="5 6" key="1">
    <citation type="submission" date="2018-08" db="EMBL/GenBank/DDBJ databases">
        <title>Genomic Encyclopedia of Type Strains, Phase III (KMG-III): the genomes of soil and plant-associated and newly described type strains.</title>
        <authorList>
            <person name="Whitman W."/>
        </authorList>
    </citation>
    <scope>NUCLEOTIDE SEQUENCE [LARGE SCALE GENOMIC DNA]</scope>
    <source>
        <strain evidence="5 6">CGMCC 1.10966</strain>
    </source>
</reference>
<keyword evidence="2" id="KW-0238">DNA-binding</keyword>
<dbReference type="AlphaFoldDB" id="A0A3D9Q3Y4"/>
<sequence>MKIGEKLSAAKVKAEAQAQRFTAVFTSKDQVAEAALPAIEQALGLRVPEDLSLVTYDADNLNRRLKRDITGMNQPFSMMGQLAAKQLLHLIRGKQEQAAVYGQICKAEFALGSSTSAVLLQSRGSGG</sequence>
<gene>
    <name evidence="5" type="ORF">A8990_16814</name>
</gene>
<evidence type="ECO:0000256" key="2">
    <source>
        <dbReference type="ARBA" id="ARBA00023125"/>
    </source>
</evidence>
<dbReference type="Gene3D" id="3.40.50.2300">
    <property type="match status" value="1"/>
</dbReference>
<comment type="caution">
    <text evidence="5">The sequence shown here is derived from an EMBL/GenBank/DDBJ whole genome shotgun (WGS) entry which is preliminary data.</text>
</comment>
<evidence type="ECO:0000313" key="5">
    <source>
        <dbReference type="EMBL" id="REE55443.1"/>
    </source>
</evidence>
<proteinExistence type="predicted"/>
<protein>
    <submittedName>
        <fullName evidence="5">Substrate-binding family protein</fullName>
    </submittedName>
</protein>
<keyword evidence="3" id="KW-0804">Transcription</keyword>